<feature type="transmembrane region" description="Helical" evidence="5">
    <location>
        <begin position="112"/>
        <end position="133"/>
    </location>
</feature>
<keyword evidence="3 5" id="KW-1133">Transmembrane helix</keyword>
<evidence type="ECO:0000256" key="2">
    <source>
        <dbReference type="ARBA" id="ARBA00022692"/>
    </source>
</evidence>
<name>A0ABZ0TRN2_9SPHI</name>
<sequence>MFKKIYRRFYILYDKQIDASGLAIFRVSFSCVLLFEILQMFYFRHLIFDKIPYLVRGEIEMWPLFLFWILSVLFIIFGLFTRIATIVNYILTTGIFGATSSYEYHMFYSYQIISFLFMFLPISRVFSIDRLLLKLKYSNTNVLYNPSRTVSVLAYYLIILFGIGFVYFDSVFFKLASPLWMKGLGLWLPSSLPQTVFFNISPLLNLKYVVIGLGYITLLFEAIFIFVFWRKKWRVPIMLTGIGLHFGILVCYPIPFFALGMSCIYLLLVPVRYWHKLFYSYQSPKRMLKFFYDAECPICNRTKIILNHLDFRNRIDFLSVQEHAAKEPAFENFSAEILLNDVHSVSQNGKVRTGLDTYILAFNAIWYLKPLSWFLRLAGVYHIGKYIYNYVAINRATERCSQEGCGYVPQVLPKVDAERKIFVNVTLKDFKVKALFTGIIMLIFLQLIVTYNSPLLVDLRDRLRINNVKLIKVSERLAEQIADISRFLLGITHHGLFVDAHFNGYNQVIAVVYKLPSGQEQWLPIFNPDGTPGKYLLGPLWAKWSFRVNGPLINQKELYDGIRDFTAFWAYKHHISLNDAVFEIRIKQNANPKKWEYDFLNKQLQNPWLVVGTAVWRNNEFSPNIKDIEKYNGIQ</sequence>
<proteinExistence type="predicted"/>
<dbReference type="PANTHER" id="PTHR39535:SF2">
    <property type="entry name" value="HTTM DOMAIN-CONTAINING PROTEIN"/>
    <property type="match status" value="1"/>
</dbReference>
<dbReference type="InterPro" id="IPR052964">
    <property type="entry name" value="Sporulation_signal_mat"/>
</dbReference>
<gene>
    <name evidence="7" type="ORF">SNE25_09680</name>
</gene>
<dbReference type="Pfam" id="PF04134">
    <property type="entry name" value="DCC1-like"/>
    <property type="match status" value="1"/>
</dbReference>
<evidence type="ECO:0000313" key="8">
    <source>
        <dbReference type="Proteomes" id="UP001324380"/>
    </source>
</evidence>
<keyword evidence="8" id="KW-1185">Reference proteome</keyword>
<dbReference type="RefSeq" id="WP_321564892.1">
    <property type="nucleotide sequence ID" value="NZ_CP139558.1"/>
</dbReference>
<feature type="transmembrane region" description="Helical" evidence="5">
    <location>
        <begin position="241"/>
        <end position="268"/>
    </location>
</feature>
<feature type="transmembrane region" description="Helical" evidence="5">
    <location>
        <begin position="62"/>
        <end position="91"/>
    </location>
</feature>
<evidence type="ECO:0000256" key="5">
    <source>
        <dbReference type="SAM" id="Phobius"/>
    </source>
</evidence>
<dbReference type="InterPro" id="IPR011020">
    <property type="entry name" value="HTTM-like"/>
</dbReference>
<evidence type="ECO:0000256" key="3">
    <source>
        <dbReference type="ARBA" id="ARBA00022989"/>
    </source>
</evidence>
<keyword evidence="4 5" id="KW-0472">Membrane</keyword>
<reference evidence="7 8" key="1">
    <citation type="submission" date="2023-11" db="EMBL/GenBank/DDBJ databases">
        <title>Analysis of the Genomes of Mucilaginibacter gossypii cycad 4 and M. sabulilitoris SNA2: microbes with the potential for plant growth promotion.</title>
        <authorList>
            <person name="Hirsch A.M."/>
            <person name="Humm E."/>
            <person name="Rubbi M."/>
            <person name="Del Vecchio G."/>
            <person name="Ha S.M."/>
            <person name="Pellegrini M."/>
            <person name="Gunsalus R.P."/>
        </authorList>
    </citation>
    <scope>NUCLEOTIDE SEQUENCE [LARGE SCALE GENOMIC DNA]</scope>
    <source>
        <strain evidence="7 8">SNA2</strain>
    </source>
</reference>
<protein>
    <submittedName>
        <fullName evidence="7">DCC1-like thiol-disulfide oxidoreductase family protein</fullName>
    </submittedName>
</protein>
<accession>A0ABZ0TRN2</accession>
<dbReference type="EMBL" id="CP139558">
    <property type="protein sequence ID" value="WPU95786.1"/>
    <property type="molecule type" value="Genomic_DNA"/>
</dbReference>
<feature type="transmembrane region" description="Helical" evidence="5">
    <location>
        <begin position="434"/>
        <end position="457"/>
    </location>
</feature>
<evidence type="ECO:0000256" key="4">
    <source>
        <dbReference type="ARBA" id="ARBA00023136"/>
    </source>
</evidence>
<dbReference type="InterPro" id="IPR007263">
    <property type="entry name" value="DCC1-like"/>
</dbReference>
<organism evidence="7 8">
    <name type="scientific">Mucilaginibacter sabulilitoris</name>
    <dbReference type="NCBI Taxonomy" id="1173583"/>
    <lineage>
        <taxon>Bacteria</taxon>
        <taxon>Pseudomonadati</taxon>
        <taxon>Bacteroidota</taxon>
        <taxon>Sphingobacteriia</taxon>
        <taxon>Sphingobacteriales</taxon>
        <taxon>Sphingobacteriaceae</taxon>
        <taxon>Mucilaginibacter</taxon>
    </lineage>
</organism>
<feature type="domain" description="HTTM-like" evidence="6">
    <location>
        <begin position="14"/>
        <end position="273"/>
    </location>
</feature>
<evidence type="ECO:0000256" key="1">
    <source>
        <dbReference type="ARBA" id="ARBA00004127"/>
    </source>
</evidence>
<dbReference type="Proteomes" id="UP001324380">
    <property type="component" value="Chromosome"/>
</dbReference>
<evidence type="ECO:0000259" key="6">
    <source>
        <dbReference type="SMART" id="SM00752"/>
    </source>
</evidence>
<feature type="transmembrane region" description="Helical" evidence="5">
    <location>
        <begin position="21"/>
        <end position="42"/>
    </location>
</feature>
<keyword evidence="2 5" id="KW-0812">Transmembrane</keyword>
<evidence type="ECO:0000313" key="7">
    <source>
        <dbReference type="EMBL" id="WPU95786.1"/>
    </source>
</evidence>
<comment type="subcellular location">
    <subcellularLocation>
        <location evidence="1">Endomembrane system</location>
        <topology evidence="1">Multi-pass membrane protein</topology>
    </subcellularLocation>
</comment>
<dbReference type="PANTHER" id="PTHR39535">
    <property type="entry name" value="SPORULATION-DELAYING PROTEIN SDPB"/>
    <property type="match status" value="1"/>
</dbReference>
<feature type="transmembrane region" description="Helical" evidence="5">
    <location>
        <begin position="208"/>
        <end position="229"/>
    </location>
</feature>
<dbReference type="SMART" id="SM00752">
    <property type="entry name" value="HTTM"/>
    <property type="match status" value="1"/>
</dbReference>
<feature type="transmembrane region" description="Helical" evidence="5">
    <location>
        <begin position="153"/>
        <end position="172"/>
    </location>
</feature>